<sequence>MVRRKDLFLQLEGLQTESQELNHHDTITKNKNMNKGLRTDTEVTITDRLKALDTNQQSRVPYKRTTRTSSVSSIQNRLKMFEQNDGIVEKSFTPRRLTNPFEEHSRTIPTYKPNPKEDNSPSSASSFTSSDTDSDLEVESTHTAETSIYSTSPRKLDGKQTTTNYNHTRFQKECHIGQSTSENLLGMLDCLEAMAIDDSNMILRQLEEFTNTIQQSVPHNTYTVNLERFEKPNI</sequence>
<reference evidence="2 3" key="1">
    <citation type="submission" date="2024-01" db="EMBL/GenBank/DDBJ databases">
        <authorList>
            <consortium name="Genoscope - CEA"/>
            <person name="William W."/>
        </authorList>
    </citation>
    <scope>NUCLEOTIDE SEQUENCE [LARGE SCALE GENOMIC DNA]</scope>
    <source>
        <strain evidence="2 3">29B2s-10</strain>
    </source>
</reference>
<evidence type="ECO:0000256" key="1">
    <source>
        <dbReference type="SAM" id="MobiDB-lite"/>
    </source>
</evidence>
<accession>A0ABP0E8L6</accession>
<dbReference type="Proteomes" id="UP001497600">
    <property type="component" value="Chromosome C"/>
</dbReference>
<evidence type="ECO:0000313" key="2">
    <source>
        <dbReference type="EMBL" id="CAK7899083.1"/>
    </source>
</evidence>
<feature type="compositionally biased region" description="Low complexity" evidence="1">
    <location>
        <begin position="120"/>
        <end position="131"/>
    </location>
</feature>
<gene>
    <name evidence="2" type="ORF">CAAN4_C01068</name>
</gene>
<protein>
    <submittedName>
        <fullName evidence="2">Uncharacterized protein</fullName>
    </submittedName>
</protein>
<proteinExistence type="predicted"/>
<organism evidence="2 3">
    <name type="scientific">[Candida] anglica</name>
    <dbReference type="NCBI Taxonomy" id="148631"/>
    <lineage>
        <taxon>Eukaryota</taxon>
        <taxon>Fungi</taxon>
        <taxon>Dikarya</taxon>
        <taxon>Ascomycota</taxon>
        <taxon>Saccharomycotina</taxon>
        <taxon>Pichiomycetes</taxon>
        <taxon>Debaryomycetaceae</taxon>
        <taxon>Kurtzmaniella</taxon>
    </lineage>
</organism>
<keyword evidence="3" id="KW-1185">Reference proteome</keyword>
<feature type="compositionally biased region" description="Polar residues" evidence="1">
    <location>
        <begin position="141"/>
        <end position="161"/>
    </location>
</feature>
<feature type="region of interest" description="Disordered" evidence="1">
    <location>
        <begin position="90"/>
        <end position="161"/>
    </location>
</feature>
<evidence type="ECO:0000313" key="3">
    <source>
        <dbReference type="Proteomes" id="UP001497600"/>
    </source>
</evidence>
<dbReference type="EMBL" id="OZ004255">
    <property type="protein sequence ID" value="CAK7899083.1"/>
    <property type="molecule type" value="Genomic_DNA"/>
</dbReference>
<name>A0ABP0E8L6_9ASCO</name>